<evidence type="ECO:0000313" key="8">
    <source>
        <dbReference type="Proteomes" id="UP001501326"/>
    </source>
</evidence>
<evidence type="ECO:0000256" key="3">
    <source>
        <dbReference type="ARBA" id="ARBA00022723"/>
    </source>
</evidence>
<gene>
    <name evidence="7" type="ORF">GCM10009867_36740</name>
</gene>
<dbReference type="CDD" id="cd10281">
    <property type="entry name" value="Nape_like_AP-endo"/>
    <property type="match status" value="1"/>
</dbReference>
<comment type="similarity">
    <text evidence="2">Belongs to the DNA repair enzymes AP/ExoA family.</text>
</comment>
<accession>A0ABP6HEX7</accession>
<proteinExistence type="inferred from homology"/>
<evidence type="ECO:0000259" key="6">
    <source>
        <dbReference type="Pfam" id="PF03372"/>
    </source>
</evidence>
<dbReference type="InterPro" id="IPR037493">
    <property type="entry name" value="ExoIII-like"/>
</dbReference>
<dbReference type="Pfam" id="PF03372">
    <property type="entry name" value="Exo_endo_phos"/>
    <property type="match status" value="1"/>
</dbReference>
<dbReference type="PANTHER" id="PTHR43250:SF2">
    <property type="entry name" value="EXODEOXYRIBONUCLEASE III"/>
    <property type="match status" value="1"/>
</dbReference>
<dbReference type="EMBL" id="BAAARN010000005">
    <property type="protein sequence ID" value="GAA2739682.1"/>
    <property type="molecule type" value="Genomic_DNA"/>
</dbReference>
<dbReference type="NCBIfam" id="TIGR00633">
    <property type="entry name" value="xth"/>
    <property type="match status" value="1"/>
</dbReference>
<evidence type="ECO:0000313" key="7">
    <source>
        <dbReference type="EMBL" id="GAA2739682.1"/>
    </source>
</evidence>
<dbReference type="InterPro" id="IPR005135">
    <property type="entry name" value="Endo/exonuclease/phosphatase"/>
</dbReference>
<dbReference type="Gene3D" id="3.60.10.10">
    <property type="entry name" value="Endonuclease/exonuclease/phosphatase"/>
    <property type="match status" value="1"/>
</dbReference>
<dbReference type="InterPro" id="IPR004808">
    <property type="entry name" value="AP_endonuc_1"/>
</dbReference>
<keyword evidence="5" id="KW-0460">Magnesium</keyword>
<dbReference type="RefSeq" id="WP_344196171.1">
    <property type="nucleotide sequence ID" value="NZ_BAAARN010000005.1"/>
</dbReference>
<keyword evidence="8" id="KW-1185">Reference proteome</keyword>
<sequence length="267" mass="29392">MRLITANVNGIRAAARRGGMAWLAAQEADVLCLQEVRATDEQLAQCLDEGGFGDWHVAHTEAAAKGRAGVAVVSRDPHLRASTSVGAEEFDGSGRWVEVDLATAAGTVTVVSTYVHTGEAGTDRQSEKLRFLDEVGSRMARWAEAGHLAVVTGDLNIAHHEDDLKNWKGNLKKSGFLPEERAHLDRWFSELQWADVHRTLHGPGPGPYTWWSWRGKAFDNDAGWRIDYQLASRPLADRAVRAVVGRAEAYDQRWSDHAAVVVDYDLG</sequence>
<keyword evidence="4" id="KW-0378">Hydrolase</keyword>
<organism evidence="7 8">
    <name type="scientific">Pedococcus aerophilus</name>
    <dbReference type="NCBI Taxonomy" id="436356"/>
    <lineage>
        <taxon>Bacteria</taxon>
        <taxon>Bacillati</taxon>
        <taxon>Actinomycetota</taxon>
        <taxon>Actinomycetes</taxon>
        <taxon>Micrococcales</taxon>
        <taxon>Intrasporangiaceae</taxon>
        <taxon>Pedococcus</taxon>
    </lineage>
</organism>
<dbReference type="PANTHER" id="PTHR43250">
    <property type="entry name" value="EXODEOXYRIBONUCLEASE III"/>
    <property type="match status" value="1"/>
</dbReference>
<name>A0ABP6HEX7_9MICO</name>
<evidence type="ECO:0000256" key="1">
    <source>
        <dbReference type="ARBA" id="ARBA00001946"/>
    </source>
</evidence>
<evidence type="ECO:0000256" key="2">
    <source>
        <dbReference type="ARBA" id="ARBA00007092"/>
    </source>
</evidence>
<dbReference type="SUPFAM" id="SSF56219">
    <property type="entry name" value="DNase I-like"/>
    <property type="match status" value="1"/>
</dbReference>
<comment type="caution">
    <text evidence="7">The sequence shown here is derived from an EMBL/GenBank/DDBJ whole genome shotgun (WGS) entry which is preliminary data.</text>
</comment>
<evidence type="ECO:0000256" key="5">
    <source>
        <dbReference type="ARBA" id="ARBA00022842"/>
    </source>
</evidence>
<evidence type="ECO:0000256" key="4">
    <source>
        <dbReference type="ARBA" id="ARBA00022801"/>
    </source>
</evidence>
<dbReference type="InterPro" id="IPR036691">
    <property type="entry name" value="Endo/exonu/phosph_ase_sf"/>
</dbReference>
<dbReference type="Proteomes" id="UP001501326">
    <property type="component" value="Unassembled WGS sequence"/>
</dbReference>
<comment type="cofactor">
    <cofactor evidence="1">
        <name>Mg(2+)</name>
        <dbReference type="ChEBI" id="CHEBI:18420"/>
    </cofactor>
</comment>
<feature type="domain" description="Endonuclease/exonuclease/phosphatase" evidence="6">
    <location>
        <begin position="4"/>
        <end position="257"/>
    </location>
</feature>
<keyword evidence="3" id="KW-0479">Metal-binding</keyword>
<dbReference type="PROSITE" id="PS51435">
    <property type="entry name" value="AP_NUCLEASE_F1_4"/>
    <property type="match status" value="1"/>
</dbReference>
<protein>
    <submittedName>
        <fullName evidence="7">Exodeoxyribonuclease III</fullName>
    </submittedName>
</protein>
<reference evidence="8" key="1">
    <citation type="journal article" date="2019" name="Int. J. Syst. Evol. Microbiol.">
        <title>The Global Catalogue of Microorganisms (GCM) 10K type strain sequencing project: providing services to taxonomists for standard genome sequencing and annotation.</title>
        <authorList>
            <consortium name="The Broad Institute Genomics Platform"/>
            <consortium name="The Broad Institute Genome Sequencing Center for Infectious Disease"/>
            <person name="Wu L."/>
            <person name="Ma J."/>
        </authorList>
    </citation>
    <scope>NUCLEOTIDE SEQUENCE [LARGE SCALE GENOMIC DNA]</scope>
    <source>
        <strain evidence="8">JCM 16378</strain>
    </source>
</reference>